<feature type="region of interest" description="Disordered" evidence="1">
    <location>
        <begin position="15"/>
        <end position="77"/>
    </location>
</feature>
<accession>A0AAE1BH44</accession>
<feature type="region of interest" description="Disordered" evidence="1">
    <location>
        <begin position="93"/>
        <end position="122"/>
    </location>
</feature>
<gene>
    <name evidence="3" type="ORF">Pcinc_042623</name>
</gene>
<evidence type="ECO:0000256" key="2">
    <source>
        <dbReference type="SAM" id="SignalP"/>
    </source>
</evidence>
<proteinExistence type="predicted"/>
<evidence type="ECO:0000313" key="3">
    <source>
        <dbReference type="EMBL" id="KAK3850687.1"/>
    </source>
</evidence>
<reference evidence="3" key="1">
    <citation type="submission" date="2023-10" db="EMBL/GenBank/DDBJ databases">
        <title>Genome assemblies of two species of porcelain crab, Petrolisthes cinctipes and Petrolisthes manimaculis (Anomura: Porcellanidae).</title>
        <authorList>
            <person name="Angst P."/>
        </authorList>
    </citation>
    <scope>NUCLEOTIDE SEQUENCE</scope>
    <source>
        <strain evidence="3">PB745_01</strain>
        <tissue evidence="3">Gill</tissue>
    </source>
</reference>
<organism evidence="3 4">
    <name type="scientific">Petrolisthes cinctipes</name>
    <name type="common">Flat porcelain crab</name>
    <dbReference type="NCBI Taxonomy" id="88211"/>
    <lineage>
        <taxon>Eukaryota</taxon>
        <taxon>Metazoa</taxon>
        <taxon>Ecdysozoa</taxon>
        <taxon>Arthropoda</taxon>
        <taxon>Crustacea</taxon>
        <taxon>Multicrustacea</taxon>
        <taxon>Malacostraca</taxon>
        <taxon>Eumalacostraca</taxon>
        <taxon>Eucarida</taxon>
        <taxon>Decapoda</taxon>
        <taxon>Pleocyemata</taxon>
        <taxon>Anomura</taxon>
        <taxon>Galatheoidea</taxon>
        <taxon>Porcellanidae</taxon>
        <taxon>Petrolisthes</taxon>
    </lineage>
</organism>
<feature type="compositionally biased region" description="Low complexity" evidence="1">
    <location>
        <begin position="15"/>
        <end position="48"/>
    </location>
</feature>
<feature type="chain" id="PRO_5042106382" evidence="2">
    <location>
        <begin position="18"/>
        <end position="122"/>
    </location>
</feature>
<name>A0AAE1BH44_PETCI</name>
<dbReference type="AlphaFoldDB" id="A0AAE1BH44"/>
<dbReference type="EMBL" id="JAWQEG010008243">
    <property type="protein sequence ID" value="KAK3850687.1"/>
    <property type="molecule type" value="Genomic_DNA"/>
</dbReference>
<keyword evidence="4" id="KW-1185">Reference proteome</keyword>
<dbReference type="Proteomes" id="UP001286313">
    <property type="component" value="Unassembled WGS sequence"/>
</dbReference>
<evidence type="ECO:0000256" key="1">
    <source>
        <dbReference type="SAM" id="MobiDB-lite"/>
    </source>
</evidence>
<keyword evidence="2" id="KW-0732">Signal</keyword>
<feature type="compositionally biased region" description="Gly residues" evidence="1">
    <location>
        <begin position="111"/>
        <end position="122"/>
    </location>
</feature>
<feature type="signal peptide" evidence="2">
    <location>
        <begin position="1"/>
        <end position="17"/>
    </location>
</feature>
<comment type="caution">
    <text evidence="3">The sequence shown here is derived from an EMBL/GenBank/DDBJ whole genome shotgun (WGS) entry which is preliminary data.</text>
</comment>
<protein>
    <submittedName>
        <fullName evidence="3">Uncharacterized protein</fullName>
    </submittedName>
</protein>
<sequence length="122" mass="12272">MFVDGMVLLLPRLSVPAVQSPSSPESQQSRVPAVQSPSSPESQQSRVPAVQSTGDRSRVDAGTHKRHTNLSVAPAGQTQEAQCCVVGACVRSRAGGGGGGATTGSRHHQGRQGGSMLGGGGG</sequence>
<evidence type="ECO:0000313" key="4">
    <source>
        <dbReference type="Proteomes" id="UP001286313"/>
    </source>
</evidence>